<organism evidence="1">
    <name type="scientific">marine sediment metagenome</name>
    <dbReference type="NCBI Taxonomy" id="412755"/>
    <lineage>
        <taxon>unclassified sequences</taxon>
        <taxon>metagenomes</taxon>
        <taxon>ecological metagenomes</taxon>
    </lineage>
</organism>
<proteinExistence type="predicted"/>
<dbReference type="Gene3D" id="3.40.50.12780">
    <property type="entry name" value="N-terminal domain of ligase-like"/>
    <property type="match status" value="1"/>
</dbReference>
<dbReference type="AlphaFoldDB" id="X1SEP5"/>
<dbReference type="InterPro" id="IPR042099">
    <property type="entry name" value="ANL_N_sf"/>
</dbReference>
<reference evidence="1" key="1">
    <citation type="journal article" date="2014" name="Front. Microbiol.">
        <title>High frequency of phylogenetically diverse reductive dehalogenase-homologous genes in deep subseafloor sedimentary metagenomes.</title>
        <authorList>
            <person name="Kawai M."/>
            <person name="Futagami T."/>
            <person name="Toyoda A."/>
            <person name="Takaki Y."/>
            <person name="Nishi S."/>
            <person name="Hori S."/>
            <person name="Arai W."/>
            <person name="Tsubouchi T."/>
            <person name="Morono Y."/>
            <person name="Uchiyama I."/>
            <person name="Ito T."/>
            <person name="Fujiyama A."/>
            <person name="Inagaki F."/>
            <person name="Takami H."/>
        </authorList>
    </citation>
    <scope>NUCLEOTIDE SEQUENCE</scope>
    <source>
        <strain evidence="1">Expedition CK06-06</strain>
    </source>
</reference>
<sequence length="70" mass="7953">MAGSEAFPVEQMKNFINNFNIKIAHWYGHSEYAILAKFCITCSGFHFYPTYGLAEFVEDSDGNYMIIATS</sequence>
<accession>X1SEP5</accession>
<gene>
    <name evidence="1" type="ORF">S12H4_18610</name>
</gene>
<evidence type="ECO:0008006" key="2">
    <source>
        <dbReference type="Google" id="ProtNLM"/>
    </source>
</evidence>
<name>X1SEP5_9ZZZZ</name>
<evidence type="ECO:0000313" key="1">
    <source>
        <dbReference type="EMBL" id="GAI77611.1"/>
    </source>
</evidence>
<feature type="non-terminal residue" evidence="1">
    <location>
        <position position="70"/>
    </location>
</feature>
<protein>
    <recommendedName>
        <fullName evidence="2">AMP-dependent synthetase/ligase domain-containing protein</fullName>
    </recommendedName>
</protein>
<dbReference type="EMBL" id="BARW01009212">
    <property type="protein sequence ID" value="GAI77611.1"/>
    <property type="molecule type" value="Genomic_DNA"/>
</dbReference>
<comment type="caution">
    <text evidence="1">The sequence shown here is derived from an EMBL/GenBank/DDBJ whole genome shotgun (WGS) entry which is preliminary data.</text>
</comment>